<dbReference type="PROSITE" id="PS51475">
    <property type="entry name" value="PROTEASOME_ALPHA_2"/>
    <property type="match status" value="1"/>
</dbReference>
<keyword evidence="13" id="KW-1185">Reference proteome</keyword>
<evidence type="ECO:0000313" key="13">
    <source>
        <dbReference type="Proteomes" id="UP001487740"/>
    </source>
</evidence>
<dbReference type="InterPro" id="IPR023332">
    <property type="entry name" value="Proteasome_alpha-type"/>
</dbReference>
<evidence type="ECO:0000256" key="1">
    <source>
        <dbReference type="ARBA" id="ARBA00002000"/>
    </source>
</evidence>
<dbReference type="SMART" id="SM00948">
    <property type="entry name" value="Proteasome_A_N"/>
    <property type="match status" value="1"/>
</dbReference>
<dbReference type="Gene3D" id="3.60.20.10">
    <property type="entry name" value="Glutamine Phosphoribosylpyrophosphate, subunit 1, domain 1"/>
    <property type="match status" value="1"/>
</dbReference>
<comment type="subcellular location">
    <subcellularLocation>
        <location evidence="3">Cytoplasm</location>
    </subcellularLocation>
    <subcellularLocation>
        <location evidence="2">Nucleus</location>
    </subcellularLocation>
</comment>
<evidence type="ECO:0000256" key="8">
    <source>
        <dbReference type="ARBA" id="ARBA00026071"/>
    </source>
</evidence>
<evidence type="ECO:0000256" key="6">
    <source>
        <dbReference type="ARBA" id="ARBA00022942"/>
    </source>
</evidence>
<protein>
    <recommendedName>
        <fullName evidence="4">Proteasome subunit alpha type-5</fullName>
    </recommendedName>
</protein>
<feature type="transmembrane region" description="Helical" evidence="10">
    <location>
        <begin position="438"/>
        <end position="457"/>
    </location>
</feature>
<evidence type="ECO:0000256" key="7">
    <source>
        <dbReference type="ARBA" id="ARBA00023242"/>
    </source>
</evidence>
<dbReference type="CDD" id="cd03753">
    <property type="entry name" value="proteasome_alpha_type_5"/>
    <property type="match status" value="1"/>
</dbReference>
<comment type="similarity">
    <text evidence="9">Belongs to the peptidase T1A family.</text>
</comment>
<comment type="subunit">
    <text evidence="8">The 26S proteasome consists of a 20S proteasome core and two 19S regulatory subunits. The 20S proteasome core is composed of 28 subunits that are arranged in four stacked rings, resulting in a barrel-shaped structure. The two end rings are each formed by seven alpha subunits, and the two central rings are each formed by seven beta subunits. The catalytic chamber with the active sites is on the inside of the barrel.</text>
</comment>
<keyword evidence="10" id="KW-0812">Transmembrane</keyword>
<dbReference type="GO" id="GO:0043161">
    <property type="term" value="P:proteasome-mediated ubiquitin-dependent protein catabolic process"/>
    <property type="evidence" value="ECO:0007669"/>
    <property type="project" value="InterPro"/>
</dbReference>
<keyword evidence="5" id="KW-0963">Cytoplasm</keyword>
<dbReference type="InterPro" id="IPR033812">
    <property type="entry name" value="Proteasome_alpha_type_5"/>
</dbReference>
<evidence type="ECO:0000256" key="10">
    <source>
        <dbReference type="SAM" id="Phobius"/>
    </source>
</evidence>
<evidence type="ECO:0000259" key="11">
    <source>
        <dbReference type="PROSITE" id="PS00388"/>
    </source>
</evidence>
<dbReference type="GO" id="GO:0005634">
    <property type="term" value="C:nucleus"/>
    <property type="evidence" value="ECO:0007669"/>
    <property type="project" value="UniProtKB-SubCell"/>
</dbReference>
<reference evidence="12 13" key="1">
    <citation type="submission" date="2023-03" db="EMBL/GenBank/DDBJ databases">
        <title>High-quality genome of Scylla paramamosain provides insights in environmental adaptation.</title>
        <authorList>
            <person name="Zhang L."/>
        </authorList>
    </citation>
    <scope>NUCLEOTIDE SEQUENCE [LARGE SCALE GENOMIC DNA]</scope>
    <source>
        <strain evidence="12">LZ_2023a</strain>
        <tissue evidence="12">Muscle</tissue>
    </source>
</reference>
<evidence type="ECO:0000256" key="5">
    <source>
        <dbReference type="ARBA" id="ARBA00022490"/>
    </source>
</evidence>
<keyword evidence="10" id="KW-0472">Membrane</keyword>
<evidence type="ECO:0000256" key="4">
    <source>
        <dbReference type="ARBA" id="ARBA00021343"/>
    </source>
</evidence>
<dbReference type="Proteomes" id="UP001487740">
    <property type="component" value="Unassembled WGS sequence"/>
</dbReference>
<name>A0AAW0V592_SCYPA</name>
<dbReference type="EMBL" id="JARAKH010000002">
    <property type="protein sequence ID" value="KAK8406027.1"/>
    <property type="molecule type" value="Genomic_DNA"/>
</dbReference>
<dbReference type="PROSITE" id="PS00388">
    <property type="entry name" value="PROTEASOME_ALPHA_1"/>
    <property type="match status" value="1"/>
</dbReference>
<dbReference type="GO" id="GO:0005829">
    <property type="term" value="C:cytosol"/>
    <property type="evidence" value="ECO:0007669"/>
    <property type="project" value="UniProtKB-ARBA"/>
</dbReference>
<dbReference type="AlphaFoldDB" id="A0AAW0V592"/>
<dbReference type="InterPro" id="IPR000426">
    <property type="entry name" value="Proteasome_asu_N"/>
</dbReference>
<feature type="domain" description="Proteasome alpha-type subunits" evidence="11">
    <location>
        <begin position="728"/>
        <end position="750"/>
    </location>
</feature>
<dbReference type="PANTHER" id="PTHR15302">
    <property type="entry name" value="E3 UBIQUITIN-PROTEIN LIGASE RNF103"/>
    <property type="match status" value="1"/>
</dbReference>
<evidence type="ECO:0000256" key="2">
    <source>
        <dbReference type="ARBA" id="ARBA00004123"/>
    </source>
</evidence>
<keyword evidence="10" id="KW-1133">Transmembrane helix</keyword>
<evidence type="ECO:0000256" key="9">
    <source>
        <dbReference type="PROSITE-ProRule" id="PRU00808"/>
    </source>
</evidence>
<dbReference type="GO" id="GO:0019773">
    <property type="term" value="C:proteasome core complex, alpha-subunit complex"/>
    <property type="evidence" value="ECO:0007669"/>
    <property type="project" value="UniProtKB-UniRule"/>
</dbReference>
<organism evidence="12 13">
    <name type="scientific">Scylla paramamosain</name>
    <name type="common">Mud crab</name>
    <dbReference type="NCBI Taxonomy" id="85552"/>
    <lineage>
        <taxon>Eukaryota</taxon>
        <taxon>Metazoa</taxon>
        <taxon>Ecdysozoa</taxon>
        <taxon>Arthropoda</taxon>
        <taxon>Crustacea</taxon>
        <taxon>Multicrustacea</taxon>
        <taxon>Malacostraca</taxon>
        <taxon>Eumalacostraca</taxon>
        <taxon>Eucarida</taxon>
        <taxon>Decapoda</taxon>
        <taxon>Pleocyemata</taxon>
        <taxon>Brachyura</taxon>
        <taxon>Eubrachyura</taxon>
        <taxon>Portunoidea</taxon>
        <taxon>Portunidae</taxon>
        <taxon>Portuninae</taxon>
        <taxon>Scylla</taxon>
    </lineage>
</organism>
<sequence length="961" mass="108199">MWRRPALLALYLVLVVAITWLVELGHWWETGHTTFQLVNPLRNLSVAQIRRLLDARGLQYAGVLEKREIVGLLQQSGNVQYGELQGQPQNTEVKPMLELSRKEDFYEQIYDENETVWVVEVVPAEGQYAGHRILDDRTWHALMPRLQTLQVDGAVLACQYDRRFCARQGWTLPQLLLILPPERDTSEQSLAKLSGREHITFVSTTQLSANSVLSWLHGRILSRVEPIQDMKQLEEVWLNTTHVQEKKIPHMVYISELLNPPLLIAALGLRFSTRIKLASFTVKKEEKEQVSRLLKRSGISGVPSLVTVTSEGMAPYGAQRGETLTRPALSLYICALQPHLNDAFLVSLAVANLLAAADFFYFLDGRVRVWRHVGASFTRAAFNNAGVMLLWLAVTALLRPASVRAALPSTAWLATAFSATRVSSFIRYHWLMVQSHPAIFWVSAAMFGFIILAWRNLLGRRNAEQEEPEGGWWSSFPVDNYLVDVLFRPMTSLSRPRPSQDLGLEEGMERLIERLATPDLWLHPVIPTDYMKELPMWRYDGWGNEDDLKSESETDVDSVSENESDTLLDSHTCCHDEECRLCSLWASVKEVHVCHRCAILKRKLERRHLRRRAMEQTDHSAATHEKLQRVYENCCKTRQKQPTPVNCARQGRSKGPSWLLSPQRLTELKWTAPPHAIESRICAICLGRVKDRSHHHRHTQQVIPEVDATPVQASLHPTAKMFLTRSEYDRGVNTFSPEGRLFQVEYAIEAIKLGSTAIGIQTGEGVVLAVEKRITSPLMIPSTIEKIVQIDKHIGCAVSGLVADSRTLVDHARVECANHWFVYNADMKVESVAQAVSNLAIRFGDSDDDGPAMSRPFGVAMLFAGIDNCGAQLYHMDPSGTFLEFGAKAIGSGSEGAQQSLQESYHKSMKLQEALKLALTVLKQVMEEKVSGANVEVAVVTPDKGFHRYPQSQVEEIISGL</sequence>
<feature type="transmembrane region" description="Helical" evidence="10">
    <location>
        <begin position="343"/>
        <end position="361"/>
    </location>
</feature>
<feature type="transmembrane region" description="Helical" evidence="10">
    <location>
        <begin position="405"/>
        <end position="426"/>
    </location>
</feature>
<dbReference type="PANTHER" id="PTHR15302:SF0">
    <property type="entry name" value="E3 UBIQUITIN-PROTEIN LIGASE RNF103"/>
    <property type="match status" value="1"/>
</dbReference>
<dbReference type="Pfam" id="PF10584">
    <property type="entry name" value="Proteasome_A_N"/>
    <property type="match status" value="1"/>
</dbReference>
<dbReference type="GO" id="GO:0004842">
    <property type="term" value="F:ubiquitin-protein transferase activity"/>
    <property type="evidence" value="ECO:0007669"/>
    <property type="project" value="InterPro"/>
</dbReference>
<proteinExistence type="inferred from homology"/>
<dbReference type="NCBIfam" id="NF003075">
    <property type="entry name" value="PRK03996.1"/>
    <property type="match status" value="1"/>
</dbReference>
<dbReference type="InterPro" id="IPR029055">
    <property type="entry name" value="Ntn_hydrolases_N"/>
</dbReference>
<comment type="function">
    <text evidence="1">The proteasome is a multicatalytic proteinase complex which is characterized by its ability to cleave peptides with Arg, Phe, Tyr, Leu, and Glu adjacent to the leaving group at neutral or slightly basic pH. The proteasome has an ATP-dependent proteolytic activity.</text>
</comment>
<comment type="caution">
    <text evidence="12">The sequence shown here is derived from an EMBL/GenBank/DDBJ whole genome shotgun (WGS) entry which is preliminary data.</text>
</comment>
<dbReference type="InterPro" id="IPR042494">
    <property type="entry name" value="RNF103"/>
</dbReference>
<evidence type="ECO:0000256" key="3">
    <source>
        <dbReference type="ARBA" id="ARBA00004496"/>
    </source>
</evidence>
<dbReference type="GO" id="GO:0036503">
    <property type="term" value="P:ERAD pathway"/>
    <property type="evidence" value="ECO:0007669"/>
    <property type="project" value="TreeGrafter"/>
</dbReference>
<gene>
    <name evidence="12" type="ORF">O3P69_007034</name>
</gene>
<evidence type="ECO:0000313" key="12">
    <source>
        <dbReference type="EMBL" id="KAK8406027.1"/>
    </source>
</evidence>
<feature type="transmembrane region" description="Helical" evidence="10">
    <location>
        <begin position="381"/>
        <end position="399"/>
    </location>
</feature>
<dbReference type="FunFam" id="3.60.20.10:FF:000019">
    <property type="entry name" value="Proteasome subunit alpha type"/>
    <property type="match status" value="1"/>
</dbReference>
<dbReference type="InterPro" id="IPR001353">
    <property type="entry name" value="Proteasome_sua/b"/>
</dbReference>
<dbReference type="Pfam" id="PF00227">
    <property type="entry name" value="Proteasome"/>
    <property type="match status" value="1"/>
</dbReference>
<dbReference type="GO" id="GO:0016567">
    <property type="term" value="P:protein ubiquitination"/>
    <property type="evidence" value="ECO:0007669"/>
    <property type="project" value="InterPro"/>
</dbReference>
<accession>A0AAW0V592</accession>
<keyword evidence="7" id="KW-0539">Nucleus</keyword>
<dbReference type="GO" id="GO:0005783">
    <property type="term" value="C:endoplasmic reticulum"/>
    <property type="evidence" value="ECO:0007669"/>
    <property type="project" value="TreeGrafter"/>
</dbReference>
<keyword evidence="6 9" id="KW-0647">Proteasome</keyword>
<dbReference type="SUPFAM" id="SSF56235">
    <property type="entry name" value="N-terminal nucleophile aminohydrolases (Ntn hydrolases)"/>
    <property type="match status" value="1"/>
</dbReference>